<dbReference type="PANTHER" id="PTHR31121">
    <property type="entry name" value="ALPHA-1,2 MANNOSYLTRANSFERASE KTR1"/>
    <property type="match status" value="1"/>
</dbReference>
<name>R7VBG0_CAPTE</name>
<reference evidence="5" key="1">
    <citation type="submission" date="2012-12" db="EMBL/GenBank/DDBJ databases">
        <authorList>
            <person name="Hellsten U."/>
            <person name="Grimwood J."/>
            <person name="Chapman J.A."/>
            <person name="Shapiro H."/>
            <person name="Aerts A."/>
            <person name="Otillar R.P."/>
            <person name="Terry A.Y."/>
            <person name="Boore J.L."/>
            <person name="Simakov O."/>
            <person name="Marletaz F."/>
            <person name="Cho S.-J."/>
            <person name="Edsinger-Gonzales E."/>
            <person name="Havlak P."/>
            <person name="Kuo D.-H."/>
            <person name="Larsson T."/>
            <person name="Lv J."/>
            <person name="Arendt D."/>
            <person name="Savage R."/>
            <person name="Osoegawa K."/>
            <person name="de Jong P."/>
            <person name="Lindberg D.R."/>
            <person name="Seaver E.C."/>
            <person name="Weisblat D.A."/>
            <person name="Putnam N.H."/>
            <person name="Grigoriev I.V."/>
            <person name="Rokhsar D.S."/>
        </authorList>
    </citation>
    <scope>NUCLEOTIDE SEQUENCE</scope>
    <source>
        <strain evidence="5">I ESC-2004</strain>
    </source>
</reference>
<dbReference type="GO" id="GO:0000026">
    <property type="term" value="F:alpha-1,2-mannosyltransferase activity"/>
    <property type="evidence" value="ECO:0007669"/>
    <property type="project" value="TreeGrafter"/>
</dbReference>
<dbReference type="GO" id="GO:0000032">
    <property type="term" value="P:cell wall mannoprotein biosynthetic process"/>
    <property type="evidence" value="ECO:0007669"/>
    <property type="project" value="TreeGrafter"/>
</dbReference>
<reference evidence="4" key="3">
    <citation type="submission" date="2015-06" db="UniProtKB">
        <authorList>
            <consortium name="EnsemblMetazoa"/>
        </authorList>
    </citation>
    <scope>IDENTIFICATION</scope>
</reference>
<dbReference type="GO" id="GO:0016020">
    <property type="term" value="C:membrane"/>
    <property type="evidence" value="ECO:0007669"/>
    <property type="project" value="InterPro"/>
</dbReference>
<comment type="similarity">
    <text evidence="1">Belongs to the glycosyltransferase 15 family.</text>
</comment>
<reference evidence="3 5" key="2">
    <citation type="journal article" date="2013" name="Nature">
        <title>Insights into bilaterian evolution from three spiralian genomes.</title>
        <authorList>
            <person name="Simakov O."/>
            <person name="Marletaz F."/>
            <person name="Cho S.J."/>
            <person name="Edsinger-Gonzales E."/>
            <person name="Havlak P."/>
            <person name="Hellsten U."/>
            <person name="Kuo D.H."/>
            <person name="Larsson T."/>
            <person name="Lv J."/>
            <person name="Arendt D."/>
            <person name="Savage R."/>
            <person name="Osoegawa K."/>
            <person name="de Jong P."/>
            <person name="Grimwood J."/>
            <person name="Chapman J.A."/>
            <person name="Shapiro H."/>
            <person name="Aerts A."/>
            <person name="Otillar R.P."/>
            <person name="Terry A.Y."/>
            <person name="Boore J.L."/>
            <person name="Grigoriev I.V."/>
            <person name="Lindberg D.R."/>
            <person name="Seaver E.C."/>
            <person name="Weisblat D.A."/>
            <person name="Putnam N.H."/>
            <person name="Rokhsar D.S."/>
        </authorList>
    </citation>
    <scope>NUCLEOTIDE SEQUENCE</scope>
    <source>
        <strain evidence="3 5">I ESC-2004</strain>
    </source>
</reference>
<dbReference type="GO" id="GO:0005794">
    <property type="term" value="C:Golgi apparatus"/>
    <property type="evidence" value="ECO:0007669"/>
    <property type="project" value="TreeGrafter"/>
</dbReference>
<evidence type="ECO:0000313" key="5">
    <source>
        <dbReference type="Proteomes" id="UP000014760"/>
    </source>
</evidence>
<dbReference type="AlphaFoldDB" id="R7VBG0"/>
<dbReference type="Pfam" id="PF01793">
    <property type="entry name" value="Glyco_transf_15"/>
    <property type="match status" value="1"/>
</dbReference>
<dbReference type="OrthoDB" id="439943at2759"/>
<sequence length="376" mass="43955">MASPKSVPLPTHLLLLLCMRMRKCLGLLVVVAILGAILLSLAKEPLVINPQPALILRPTLKPVPSTTSVRPRDLIKYPDFLSQNDLELVSDDVIVENNDESQGIEECDDECTSLLFHFKKWPPTKPTGAIYYLTQKSRLELLKKSLRHLDDNFNDHYQYPVIIFHERELFAHRNKIRGFTRSVVYFQEITMERPDFLKKDIKFHIPCLSTISYRKMCRFHAKGVYESPIVQSLDFLFRLDDDSVITAPIRYDVFAFMRDRRLKYGYIWEHYDAMSCTTGLWEATSHFINVSKTTPGFFNEWRRPKLYYNNFEISHTSVWLSPGYKSYINYLDRLGGMFYHRWGDAPIKGLAVSMFLNRNQTHLFSDIGYTHNTFTN</sequence>
<evidence type="ECO:0000313" key="4">
    <source>
        <dbReference type="EnsemblMetazoa" id="CapteP153870"/>
    </source>
</evidence>
<keyword evidence="5" id="KW-1185">Reference proteome</keyword>
<dbReference type="EMBL" id="AMQN01004434">
    <property type="status" value="NOT_ANNOTATED_CDS"/>
    <property type="molecule type" value="Genomic_DNA"/>
</dbReference>
<gene>
    <name evidence="3" type="ORF">CAPTEDRAFT_153870</name>
</gene>
<dbReference type="EnsemblMetazoa" id="CapteT153870">
    <property type="protein sequence ID" value="CapteP153870"/>
    <property type="gene ID" value="CapteG153870"/>
</dbReference>
<dbReference type="GO" id="GO:0006487">
    <property type="term" value="P:protein N-linked glycosylation"/>
    <property type="evidence" value="ECO:0007669"/>
    <property type="project" value="TreeGrafter"/>
</dbReference>
<evidence type="ECO:0000256" key="2">
    <source>
        <dbReference type="ARBA" id="ARBA00022679"/>
    </source>
</evidence>
<evidence type="ECO:0000256" key="1">
    <source>
        <dbReference type="ARBA" id="ARBA00007677"/>
    </source>
</evidence>
<protein>
    <recommendedName>
        <fullName evidence="6">Hexosyltransferase</fullName>
    </recommendedName>
</protein>
<organism evidence="3">
    <name type="scientific">Capitella teleta</name>
    <name type="common">Polychaete worm</name>
    <dbReference type="NCBI Taxonomy" id="283909"/>
    <lineage>
        <taxon>Eukaryota</taxon>
        <taxon>Metazoa</taxon>
        <taxon>Spiralia</taxon>
        <taxon>Lophotrochozoa</taxon>
        <taxon>Annelida</taxon>
        <taxon>Polychaeta</taxon>
        <taxon>Sedentaria</taxon>
        <taxon>Scolecida</taxon>
        <taxon>Capitellidae</taxon>
        <taxon>Capitella</taxon>
    </lineage>
</organism>
<dbReference type="EMBL" id="AMQN01004433">
    <property type="status" value="NOT_ANNOTATED_CDS"/>
    <property type="molecule type" value="Genomic_DNA"/>
</dbReference>
<dbReference type="HOGENOM" id="CLU_736180_0_0_1"/>
<accession>R7VBG0</accession>
<dbReference type="InterPro" id="IPR029044">
    <property type="entry name" value="Nucleotide-diphossugar_trans"/>
</dbReference>
<dbReference type="OMA" id="GYRHNPF"/>
<dbReference type="EMBL" id="KB293500">
    <property type="protein sequence ID" value="ELU15892.1"/>
    <property type="molecule type" value="Genomic_DNA"/>
</dbReference>
<keyword evidence="2" id="KW-0808">Transferase</keyword>
<dbReference type="STRING" id="283909.R7VBG0"/>
<dbReference type="Proteomes" id="UP000014760">
    <property type="component" value="Unassembled WGS sequence"/>
</dbReference>
<dbReference type="PANTHER" id="PTHR31121:SF6">
    <property type="entry name" value="ALPHA-1,2 MANNOSYLTRANSFERASE KTR1"/>
    <property type="match status" value="1"/>
</dbReference>
<dbReference type="Gene3D" id="3.90.550.10">
    <property type="entry name" value="Spore Coat Polysaccharide Biosynthesis Protein SpsA, Chain A"/>
    <property type="match status" value="1"/>
</dbReference>
<dbReference type="SUPFAM" id="SSF53448">
    <property type="entry name" value="Nucleotide-diphospho-sugar transferases"/>
    <property type="match status" value="1"/>
</dbReference>
<proteinExistence type="inferred from homology"/>
<evidence type="ECO:0008006" key="6">
    <source>
        <dbReference type="Google" id="ProtNLM"/>
    </source>
</evidence>
<dbReference type="InterPro" id="IPR002685">
    <property type="entry name" value="Glyco_trans_15"/>
</dbReference>
<evidence type="ECO:0000313" key="3">
    <source>
        <dbReference type="EMBL" id="ELU15892.1"/>
    </source>
</evidence>